<proteinExistence type="predicted"/>
<dbReference type="AlphaFoldDB" id="A0A0D6PGF9"/>
<protein>
    <submittedName>
        <fullName evidence="1">Uncharacterized protein</fullName>
    </submittedName>
</protein>
<evidence type="ECO:0000313" key="1">
    <source>
        <dbReference type="EMBL" id="GAN80283.1"/>
    </source>
</evidence>
<comment type="caution">
    <text evidence="1">The sequence shown here is derived from an EMBL/GenBank/DDBJ whole genome shotgun (WGS) entry which is preliminary data.</text>
</comment>
<evidence type="ECO:0000313" key="2">
    <source>
        <dbReference type="Proteomes" id="UP000032668"/>
    </source>
</evidence>
<sequence length="83" mass="9077">MPSAFVVNSTHSKPGQSGVISSGRDLQAILFIWGHARVKKAELVAGLRLQRGDGVKHGRSKKRCISVQKLNYNSGDKCLVPYQ</sequence>
<dbReference type="EMBL" id="BANC01000041">
    <property type="protein sequence ID" value="GAN80283.1"/>
    <property type="molecule type" value="Genomic_DNA"/>
</dbReference>
<gene>
    <name evidence="1" type="ORF">Aam_041_050</name>
</gene>
<keyword evidence="2" id="KW-1185">Reference proteome</keyword>
<dbReference type="Proteomes" id="UP000032668">
    <property type="component" value="Unassembled WGS sequence"/>
</dbReference>
<reference evidence="1 2" key="1">
    <citation type="submission" date="2012-11" db="EMBL/GenBank/DDBJ databases">
        <title>Whole genome sequence of Acidocella aminolytica 101 = DSM 11237.</title>
        <authorList>
            <person name="Azuma Y."/>
            <person name="Higashiura N."/>
            <person name="Hirakawa H."/>
            <person name="Matsushita K."/>
        </authorList>
    </citation>
    <scope>NUCLEOTIDE SEQUENCE [LARGE SCALE GENOMIC DNA]</scope>
    <source>
        <strain evidence="2">101 / DSM 11237</strain>
    </source>
</reference>
<dbReference type="STRING" id="1120923.SAMN02746095_01630"/>
<accession>A0A0D6PGF9</accession>
<name>A0A0D6PGF9_9PROT</name>
<organism evidence="1 2">
    <name type="scientific">Acidocella aminolytica 101 = DSM 11237</name>
    <dbReference type="NCBI Taxonomy" id="1120923"/>
    <lineage>
        <taxon>Bacteria</taxon>
        <taxon>Pseudomonadati</taxon>
        <taxon>Pseudomonadota</taxon>
        <taxon>Alphaproteobacteria</taxon>
        <taxon>Acetobacterales</taxon>
        <taxon>Acidocellaceae</taxon>
        <taxon>Acidocella</taxon>
    </lineage>
</organism>